<comment type="cofactor">
    <cofactor evidence="1 8">
        <name>heme</name>
        <dbReference type="ChEBI" id="CHEBI:30413"/>
    </cofactor>
</comment>
<dbReference type="InterPro" id="IPR017972">
    <property type="entry name" value="Cyt_P450_CS"/>
</dbReference>
<dbReference type="OrthoDB" id="1844152at2759"/>
<proteinExistence type="inferred from homology"/>
<dbReference type="PANTHER" id="PTHR46206:SF4">
    <property type="entry name" value="P450, PUTATIVE (EUROFUNG)-RELATED"/>
    <property type="match status" value="1"/>
</dbReference>
<gene>
    <name evidence="10" type="ORF">S40285_07633</name>
</gene>
<comment type="pathway">
    <text evidence="2">Mycotoxin biosynthesis.</text>
</comment>
<evidence type="ECO:0000256" key="2">
    <source>
        <dbReference type="ARBA" id="ARBA00004685"/>
    </source>
</evidence>
<protein>
    <submittedName>
        <fullName evidence="10">Uncharacterized protein</fullName>
    </submittedName>
</protein>
<dbReference type="EMBL" id="KL660743">
    <property type="protein sequence ID" value="KFA63312.1"/>
    <property type="molecule type" value="Genomic_DNA"/>
</dbReference>
<evidence type="ECO:0000256" key="4">
    <source>
        <dbReference type="ARBA" id="ARBA00022723"/>
    </source>
</evidence>
<dbReference type="STRING" id="1283841.A0A084QH77"/>
<keyword evidence="11" id="KW-1185">Reference proteome</keyword>
<dbReference type="OMA" id="YEMKWPD"/>
<dbReference type="InParanoid" id="A0A084QH77"/>
<evidence type="ECO:0000256" key="1">
    <source>
        <dbReference type="ARBA" id="ARBA00001971"/>
    </source>
</evidence>
<evidence type="ECO:0000256" key="5">
    <source>
        <dbReference type="ARBA" id="ARBA00023002"/>
    </source>
</evidence>
<evidence type="ECO:0000313" key="11">
    <source>
        <dbReference type="Proteomes" id="UP000028524"/>
    </source>
</evidence>
<keyword evidence="5 9" id="KW-0560">Oxidoreductase</keyword>
<dbReference type="Proteomes" id="UP000028524">
    <property type="component" value="Unassembled WGS sequence"/>
</dbReference>
<dbReference type="GO" id="GO:0020037">
    <property type="term" value="F:heme binding"/>
    <property type="evidence" value="ECO:0007669"/>
    <property type="project" value="InterPro"/>
</dbReference>
<keyword evidence="7 9" id="KW-0503">Monooxygenase</keyword>
<dbReference type="GO" id="GO:0005506">
    <property type="term" value="F:iron ion binding"/>
    <property type="evidence" value="ECO:0007669"/>
    <property type="project" value="InterPro"/>
</dbReference>
<feature type="binding site" description="axial binding residue" evidence="8">
    <location>
        <position position="419"/>
    </location>
    <ligand>
        <name>heme</name>
        <dbReference type="ChEBI" id="CHEBI:30413"/>
    </ligand>
    <ligandPart>
        <name>Fe</name>
        <dbReference type="ChEBI" id="CHEBI:18248"/>
    </ligandPart>
</feature>
<dbReference type="SUPFAM" id="SSF48264">
    <property type="entry name" value="Cytochrome P450"/>
    <property type="match status" value="1"/>
</dbReference>
<dbReference type="InterPro" id="IPR002403">
    <property type="entry name" value="Cyt_P450_E_grp-IV"/>
</dbReference>
<evidence type="ECO:0000313" key="10">
    <source>
        <dbReference type="EMBL" id="KFA63312.1"/>
    </source>
</evidence>
<keyword evidence="6 8" id="KW-0408">Iron</keyword>
<evidence type="ECO:0000256" key="8">
    <source>
        <dbReference type="PIRSR" id="PIRSR602403-1"/>
    </source>
</evidence>
<keyword evidence="8 9" id="KW-0349">Heme</keyword>
<dbReference type="InterPro" id="IPR036396">
    <property type="entry name" value="Cyt_P450_sf"/>
</dbReference>
<dbReference type="AlphaFoldDB" id="A0A084QH77"/>
<dbReference type="HOGENOM" id="CLU_022195_1_0_1"/>
<organism evidence="10 11">
    <name type="scientific">Stachybotrys chlorohalonatus (strain IBT 40285)</name>
    <dbReference type="NCBI Taxonomy" id="1283841"/>
    <lineage>
        <taxon>Eukaryota</taxon>
        <taxon>Fungi</taxon>
        <taxon>Dikarya</taxon>
        <taxon>Ascomycota</taxon>
        <taxon>Pezizomycotina</taxon>
        <taxon>Sordariomycetes</taxon>
        <taxon>Hypocreomycetidae</taxon>
        <taxon>Hypocreales</taxon>
        <taxon>Stachybotryaceae</taxon>
        <taxon>Stachybotrys</taxon>
    </lineage>
</organism>
<dbReference type="PANTHER" id="PTHR46206">
    <property type="entry name" value="CYTOCHROME P450"/>
    <property type="match status" value="1"/>
</dbReference>
<dbReference type="Pfam" id="PF00067">
    <property type="entry name" value="p450"/>
    <property type="match status" value="1"/>
</dbReference>
<reference evidence="10 11" key="1">
    <citation type="journal article" date="2014" name="BMC Genomics">
        <title>Comparative genome sequencing reveals chemotype-specific gene clusters in the toxigenic black mold Stachybotrys.</title>
        <authorList>
            <person name="Semeiks J."/>
            <person name="Borek D."/>
            <person name="Otwinowski Z."/>
            <person name="Grishin N.V."/>
        </authorList>
    </citation>
    <scope>NUCLEOTIDE SEQUENCE [LARGE SCALE GENOMIC DNA]</scope>
    <source>
        <strain evidence="10 11">IBT 40285</strain>
    </source>
</reference>
<dbReference type="PROSITE" id="PS00086">
    <property type="entry name" value="CYTOCHROME_P450"/>
    <property type="match status" value="1"/>
</dbReference>
<comment type="similarity">
    <text evidence="3 9">Belongs to the cytochrome P450 family.</text>
</comment>
<dbReference type="GO" id="GO:0004497">
    <property type="term" value="F:monooxygenase activity"/>
    <property type="evidence" value="ECO:0007669"/>
    <property type="project" value="UniProtKB-KW"/>
</dbReference>
<name>A0A084QH77_STAC4</name>
<sequence>MFAAIIVAAVMATAWFFIKSSFSRVKLDMPYLEFEGDNSAARYASGTREIMKKGYEQYIKKGLPFSMFNHVNYSHPLVILPTKYLDELRQAPQSKLSFPIYLEKLTIVNDIGGPKMTDESIHVIKMELSRNLNWTPVVTFQFMLKLFSRITSRVFVGPELCENDAWLGVILGYTNSAFRATHGVRAKYHPSMRWLAKYIDKDVKDVYKFRQMARNLLRPVLEARIADAKAESEGEPASYADAVRWLYDAYRSKSKTMSLDMLAQDEFVIAVASIHSTAATAVSILYDLLDHPDSLAEIQDEIRQVSGQCGEWTRKSLGQLRILDSFMKESQRVHTLQQVTMQRLAITPYTFKDGLHIPSGTQVSIPNELLGLDPELHENAEVFDAKRFLRVTQEGETNRFQFGAVCDNLLSWGSGHHACPGRFLAQEVMKLMFIQLLTNYQVQYPAGVKSRPADILRHHQIMPAMAVPLAFKEI</sequence>
<evidence type="ECO:0000256" key="9">
    <source>
        <dbReference type="RuleBase" id="RU000461"/>
    </source>
</evidence>
<keyword evidence="4 8" id="KW-0479">Metal-binding</keyword>
<evidence type="ECO:0000256" key="6">
    <source>
        <dbReference type="ARBA" id="ARBA00023004"/>
    </source>
</evidence>
<evidence type="ECO:0000256" key="7">
    <source>
        <dbReference type="ARBA" id="ARBA00023033"/>
    </source>
</evidence>
<dbReference type="GO" id="GO:0016705">
    <property type="term" value="F:oxidoreductase activity, acting on paired donors, with incorporation or reduction of molecular oxygen"/>
    <property type="evidence" value="ECO:0007669"/>
    <property type="project" value="InterPro"/>
</dbReference>
<dbReference type="Gene3D" id="1.10.630.10">
    <property type="entry name" value="Cytochrome P450"/>
    <property type="match status" value="1"/>
</dbReference>
<dbReference type="InterPro" id="IPR001128">
    <property type="entry name" value="Cyt_P450"/>
</dbReference>
<dbReference type="PRINTS" id="PR00465">
    <property type="entry name" value="EP450IV"/>
</dbReference>
<accession>A0A084QH77</accession>
<dbReference type="CDD" id="cd11041">
    <property type="entry name" value="CYP503A1-like"/>
    <property type="match status" value="1"/>
</dbReference>
<evidence type="ECO:0000256" key="3">
    <source>
        <dbReference type="ARBA" id="ARBA00010617"/>
    </source>
</evidence>